<evidence type="ECO:0000256" key="5">
    <source>
        <dbReference type="HAMAP-Rule" id="MF_00817"/>
    </source>
</evidence>
<feature type="active site" description="Thioimide intermediate" evidence="5">
    <location>
        <position position="187"/>
    </location>
</feature>
<comment type="subunit">
    <text evidence="5">Homodimer.</text>
</comment>
<dbReference type="RefSeq" id="WP_268075237.1">
    <property type="nucleotide sequence ID" value="NZ_CP109965.1"/>
</dbReference>
<evidence type="ECO:0000256" key="1">
    <source>
        <dbReference type="ARBA" id="ARBA00022490"/>
    </source>
</evidence>
<name>A0ABY7AMW3_9ALTE</name>
<keyword evidence="3 5" id="KW-0521">NADP</keyword>
<dbReference type="InterPro" id="IPR043133">
    <property type="entry name" value="GTP-CH-I_C/QueF"/>
</dbReference>
<keyword evidence="1 5" id="KW-0963">Cytoplasm</keyword>
<dbReference type="Gene3D" id="3.30.1130.10">
    <property type="match status" value="2"/>
</dbReference>
<dbReference type="InterPro" id="IPR050084">
    <property type="entry name" value="NADPH_dep_7-cyano-7-deazaG_red"/>
</dbReference>
<dbReference type="HAMAP" id="MF_00817">
    <property type="entry name" value="QueF_type2"/>
    <property type="match status" value="1"/>
</dbReference>
<reference evidence="7" key="1">
    <citation type="submission" date="2022-10" db="EMBL/GenBank/DDBJ databases">
        <title>Catenovulum adriacola sp. nov. isolated in the Harbour of Susak.</title>
        <authorList>
            <person name="Schoch T."/>
            <person name="Reich S.J."/>
            <person name="Stoeferle S."/>
            <person name="Flaiz M."/>
            <person name="Kazda M."/>
            <person name="Riedel C.U."/>
            <person name="Duerre P."/>
        </authorList>
    </citation>
    <scope>NUCLEOTIDE SEQUENCE</scope>
    <source>
        <strain evidence="7">TS8</strain>
    </source>
</reference>
<dbReference type="InterPro" id="IPR016428">
    <property type="entry name" value="QueF_type2"/>
</dbReference>
<keyword evidence="4 5" id="KW-0560">Oxidoreductase</keyword>
<dbReference type="InterPro" id="IPR029139">
    <property type="entry name" value="QueF_N"/>
</dbReference>
<comment type="subcellular location">
    <subcellularLocation>
        <location evidence="5">Cytoplasm</location>
    </subcellularLocation>
</comment>
<comment type="similarity">
    <text evidence="5">Belongs to the GTP cyclohydrolase I family. QueF type 2 subfamily.</text>
</comment>
<dbReference type="NCBIfam" id="TIGR03138">
    <property type="entry name" value="QueF"/>
    <property type="match status" value="1"/>
</dbReference>
<proteinExistence type="inferred from homology"/>
<accession>A0ABY7AMW3</accession>
<dbReference type="PANTHER" id="PTHR34354">
    <property type="entry name" value="NADPH-DEPENDENT 7-CYANO-7-DEAZAGUANINE REDUCTASE"/>
    <property type="match status" value="1"/>
</dbReference>
<comment type="catalytic activity">
    <reaction evidence="5">
        <text>7-aminomethyl-7-carbaguanine + 2 NADP(+) = 7-cyano-7-carbaguanine + 2 NADPH + 3 H(+)</text>
        <dbReference type="Rhea" id="RHEA:13409"/>
        <dbReference type="ChEBI" id="CHEBI:15378"/>
        <dbReference type="ChEBI" id="CHEBI:45075"/>
        <dbReference type="ChEBI" id="CHEBI:57783"/>
        <dbReference type="ChEBI" id="CHEBI:58349"/>
        <dbReference type="ChEBI" id="CHEBI:58703"/>
        <dbReference type="EC" id="1.7.1.13"/>
    </reaction>
</comment>
<keyword evidence="8" id="KW-1185">Reference proteome</keyword>
<comment type="function">
    <text evidence="5">Catalyzes the NADPH-dependent reduction of 7-cyano-7-deazaguanine (preQ0) to 7-aminomethyl-7-deazaguanine (preQ1).</text>
</comment>
<comment type="pathway">
    <text evidence="5">tRNA modification; tRNA-queuosine biosynthesis.</text>
</comment>
<dbReference type="Proteomes" id="UP001163726">
    <property type="component" value="Chromosome"/>
</dbReference>
<dbReference type="InterPro" id="IPR029500">
    <property type="entry name" value="QueF"/>
</dbReference>
<sequence length="282" mass="32290">MSQQKTSALLQELTLGKTTSYTNQYDPTLLQAVPRTMARDTLGEIDTQYLGQDIWTGYEVSWLEPTGKPVVKIVEFVFQAHSENLVESKSFKLYLNSFNQTRFKSEQAVKKLMQQDLAAMSGEKVEVTIYSLDQYTQKGLTLFSGELIDDAPIEIDTFEYNPKLLTAETPAENVNETLTSHLLKSNCLVTGQPDWGSVLIQYSGPKICRSSLLTYLIGFRNHNEFHEHCVERIYTDINNQFKPDELLVYARYTRRGGLDINPIRASHTQLIAQTKWYRLARQ</sequence>
<dbReference type="EC" id="1.7.1.13" evidence="5"/>
<dbReference type="Pfam" id="PF14819">
    <property type="entry name" value="QueF_N"/>
    <property type="match status" value="1"/>
</dbReference>
<dbReference type="PIRSF" id="PIRSF004750">
    <property type="entry name" value="Nitrile_oxidored_YqcD_prd"/>
    <property type="match status" value="1"/>
</dbReference>
<keyword evidence="2 5" id="KW-0671">Queuosine biosynthesis</keyword>
<dbReference type="EMBL" id="CP109965">
    <property type="protein sequence ID" value="WAJ70889.1"/>
    <property type="molecule type" value="Genomic_DNA"/>
</dbReference>
<evidence type="ECO:0000259" key="6">
    <source>
        <dbReference type="Pfam" id="PF14819"/>
    </source>
</evidence>
<evidence type="ECO:0000256" key="4">
    <source>
        <dbReference type="ARBA" id="ARBA00023002"/>
    </source>
</evidence>
<evidence type="ECO:0000256" key="2">
    <source>
        <dbReference type="ARBA" id="ARBA00022785"/>
    </source>
</evidence>
<gene>
    <name evidence="5 7" type="primary">queF</name>
    <name evidence="7" type="ORF">OLW01_03505</name>
</gene>
<organism evidence="7 8">
    <name type="scientific">Catenovulum adriaticum</name>
    <dbReference type="NCBI Taxonomy" id="2984846"/>
    <lineage>
        <taxon>Bacteria</taxon>
        <taxon>Pseudomonadati</taxon>
        <taxon>Pseudomonadota</taxon>
        <taxon>Gammaproteobacteria</taxon>
        <taxon>Alteromonadales</taxon>
        <taxon>Alteromonadaceae</taxon>
        <taxon>Catenovulum</taxon>
    </lineage>
</organism>
<dbReference type="GO" id="GO:0033739">
    <property type="term" value="F:preQ1 synthase activity"/>
    <property type="evidence" value="ECO:0007669"/>
    <property type="project" value="UniProtKB-EC"/>
</dbReference>
<feature type="binding site" evidence="5">
    <location>
        <begin position="226"/>
        <end position="227"/>
    </location>
    <ligand>
        <name>substrate</name>
    </ligand>
</feature>
<feature type="domain" description="NADPH-dependent 7-cyano-7-deazaguanine reductase N-terminal" evidence="6">
    <location>
        <begin position="21"/>
        <end position="129"/>
    </location>
</feature>
<feature type="binding site" evidence="5">
    <location>
        <begin position="86"/>
        <end position="88"/>
    </location>
    <ligand>
        <name>substrate</name>
    </ligand>
</feature>
<feature type="active site" description="Proton donor" evidence="5">
    <location>
        <position position="194"/>
    </location>
</feature>
<evidence type="ECO:0000313" key="8">
    <source>
        <dbReference type="Proteomes" id="UP001163726"/>
    </source>
</evidence>
<dbReference type="Pfam" id="PF14489">
    <property type="entry name" value="QueF"/>
    <property type="match status" value="1"/>
</dbReference>
<dbReference type="SUPFAM" id="SSF55620">
    <property type="entry name" value="Tetrahydrobiopterin biosynthesis enzymes-like"/>
    <property type="match status" value="1"/>
</dbReference>
<feature type="binding site" evidence="5">
    <location>
        <begin position="88"/>
        <end position="89"/>
    </location>
    <ligand>
        <name>NADPH</name>
        <dbReference type="ChEBI" id="CHEBI:57783"/>
    </ligand>
</feature>
<protein>
    <recommendedName>
        <fullName evidence="5">NADPH-dependent 7-cyano-7-deazaguanine reductase</fullName>
        <ecNumber evidence="5">1.7.1.13</ecNumber>
    </recommendedName>
    <alternativeName>
        <fullName evidence="5">7-cyano-7-carbaguanine reductase</fullName>
    </alternativeName>
    <alternativeName>
        <fullName evidence="5">NADPH-dependent nitrile oxidoreductase</fullName>
    </alternativeName>
    <alternativeName>
        <fullName evidence="5">PreQ(0) reductase</fullName>
    </alternativeName>
</protein>
<evidence type="ECO:0000256" key="3">
    <source>
        <dbReference type="ARBA" id="ARBA00022857"/>
    </source>
</evidence>
<dbReference type="PANTHER" id="PTHR34354:SF1">
    <property type="entry name" value="NADPH-DEPENDENT 7-CYANO-7-DEAZAGUANINE REDUCTASE"/>
    <property type="match status" value="1"/>
</dbReference>
<evidence type="ECO:0000313" key="7">
    <source>
        <dbReference type="EMBL" id="WAJ70889.1"/>
    </source>
</evidence>
<feature type="binding site" evidence="5">
    <location>
        <begin position="255"/>
        <end position="256"/>
    </location>
    <ligand>
        <name>NADPH</name>
        <dbReference type="ChEBI" id="CHEBI:57783"/>
    </ligand>
</feature>